<dbReference type="InterPro" id="IPR008844">
    <property type="entry name" value="Spore_GerAC-like"/>
</dbReference>
<comment type="similarity">
    <text evidence="2">Belongs to the GerABKC lipoprotein family.</text>
</comment>
<evidence type="ECO:0000256" key="2">
    <source>
        <dbReference type="ARBA" id="ARBA00007886"/>
    </source>
</evidence>
<dbReference type="InterPro" id="IPR057336">
    <property type="entry name" value="GerAC_N"/>
</dbReference>
<name>A0A1J6WHR5_9BACI</name>
<comment type="subcellular location">
    <subcellularLocation>
        <location evidence="1">Membrane</location>
        <topology evidence="1">Lipid-anchor</topology>
    </subcellularLocation>
</comment>
<feature type="domain" description="Spore germination GerAC-like C-terminal" evidence="8">
    <location>
        <begin position="198"/>
        <end position="365"/>
    </location>
</feature>
<evidence type="ECO:0000256" key="3">
    <source>
        <dbReference type="ARBA" id="ARBA00022544"/>
    </source>
</evidence>
<feature type="domain" description="Spore germination protein N-terminal" evidence="9">
    <location>
        <begin position="23"/>
        <end position="188"/>
    </location>
</feature>
<dbReference type="Proteomes" id="UP000182062">
    <property type="component" value="Unassembled WGS sequence"/>
</dbReference>
<organism evidence="10 11">
    <name type="scientific">Rossellomorea aquimaris</name>
    <dbReference type="NCBI Taxonomy" id="189382"/>
    <lineage>
        <taxon>Bacteria</taxon>
        <taxon>Bacillati</taxon>
        <taxon>Bacillota</taxon>
        <taxon>Bacilli</taxon>
        <taxon>Bacillales</taxon>
        <taxon>Bacillaceae</taxon>
        <taxon>Rossellomorea</taxon>
    </lineage>
</organism>
<dbReference type="Pfam" id="PF25198">
    <property type="entry name" value="Spore_GerAC_N"/>
    <property type="match status" value="1"/>
</dbReference>
<keyword evidence="6" id="KW-0564">Palmitate</keyword>
<dbReference type="AlphaFoldDB" id="A0A1J6WHR5"/>
<keyword evidence="3" id="KW-0309">Germination</keyword>
<dbReference type="PANTHER" id="PTHR35789">
    <property type="entry name" value="SPORE GERMINATION PROTEIN B3"/>
    <property type="match status" value="1"/>
</dbReference>
<keyword evidence="4" id="KW-0732">Signal</keyword>
<evidence type="ECO:0000259" key="8">
    <source>
        <dbReference type="Pfam" id="PF05504"/>
    </source>
</evidence>
<dbReference type="InterPro" id="IPR038501">
    <property type="entry name" value="Spore_GerAC_C_sf"/>
</dbReference>
<gene>
    <name evidence="10" type="ORF">BHE18_10270</name>
</gene>
<dbReference type="RefSeq" id="WP_071618787.1">
    <property type="nucleotide sequence ID" value="NZ_MINN01000085.1"/>
</dbReference>
<evidence type="ECO:0000313" key="11">
    <source>
        <dbReference type="Proteomes" id="UP000182062"/>
    </source>
</evidence>
<evidence type="ECO:0008006" key="12">
    <source>
        <dbReference type="Google" id="ProtNLM"/>
    </source>
</evidence>
<dbReference type="NCBIfam" id="TIGR02887">
    <property type="entry name" value="spore_ger_x_C"/>
    <property type="match status" value="1"/>
</dbReference>
<evidence type="ECO:0000256" key="4">
    <source>
        <dbReference type="ARBA" id="ARBA00022729"/>
    </source>
</evidence>
<dbReference type="OrthoDB" id="2370124at2"/>
<protein>
    <recommendedName>
        <fullName evidence="12">Ger(X)C family spore germination protein</fullName>
    </recommendedName>
</protein>
<keyword evidence="11" id="KW-1185">Reference proteome</keyword>
<dbReference type="PANTHER" id="PTHR35789:SF1">
    <property type="entry name" value="SPORE GERMINATION PROTEIN B3"/>
    <property type="match status" value="1"/>
</dbReference>
<evidence type="ECO:0000256" key="5">
    <source>
        <dbReference type="ARBA" id="ARBA00023136"/>
    </source>
</evidence>
<keyword evidence="7" id="KW-0449">Lipoprotein</keyword>
<accession>A0A1J6WHR5</accession>
<evidence type="ECO:0000259" key="9">
    <source>
        <dbReference type="Pfam" id="PF25198"/>
    </source>
</evidence>
<dbReference type="GO" id="GO:0016020">
    <property type="term" value="C:membrane"/>
    <property type="evidence" value="ECO:0007669"/>
    <property type="project" value="UniProtKB-SubCell"/>
</dbReference>
<evidence type="ECO:0000313" key="10">
    <source>
        <dbReference type="EMBL" id="OIU71400.1"/>
    </source>
</evidence>
<evidence type="ECO:0000256" key="7">
    <source>
        <dbReference type="ARBA" id="ARBA00023288"/>
    </source>
</evidence>
<proteinExistence type="inferred from homology"/>
<dbReference type="EMBL" id="MINN01000085">
    <property type="protein sequence ID" value="OIU71400.1"/>
    <property type="molecule type" value="Genomic_DNA"/>
</dbReference>
<keyword evidence="5" id="KW-0472">Membrane</keyword>
<dbReference type="Gene3D" id="3.30.300.210">
    <property type="entry name" value="Nutrient germinant receptor protein C, domain 3"/>
    <property type="match status" value="1"/>
</dbReference>
<evidence type="ECO:0000256" key="6">
    <source>
        <dbReference type="ARBA" id="ARBA00023139"/>
    </source>
</evidence>
<sequence length="368" mass="41608">MKKKLKAAMSLLLLHVCLTGCWDQRLLKDSRLVYSSAFDLEDENKILTTAIIRDFQGEFPTNVELQAVGNTLRETRMKMDRKINGSFEPSKNRVFVLGEDLAKKDIYQFLDVFYRDPTSSISSKISIARGNGGELLSTLGQKNTLISEYLAEQISSAESATEAEKHNLQTICTVMFDEGKDFMLPLLALENNEIQLVGNALFHKHSMTGELSVAQSTLFLALANKKAKLARFTSKMDTKNKSSLDDYISYSLIKPKSKMKIISDSPYDIKVEISMKTGIAIVEFPADKLTDKKKVKKINQKIQHDLQKRAENLIETIQTANSDLFGIGRELIAFHPKTWEKLNWEEDYQKITITPKIETEIIGNGIIN</sequence>
<dbReference type="InterPro" id="IPR046953">
    <property type="entry name" value="Spore_GerAC-like_C"/>
</dbReference>
<comment type="caution">
    <text evidence="10">The sequence shown here is derived from an EMBL/GenBank/DDBJ whole genome shotgun (WGS) entry which is preliminary data.</text>
</comment>
<evidence type="ECO:0000256" key="1">
    <source>
        <dbReference type="ARBA" id="ARBA00004635"/>
    </source>
</evidence>
<dbReference type="Pfam" id="PF05504">
    <property type="entry name" value="Spore_GerAC"/>
    <property type="match status" value="1"/>
</dbReference>
<dbReference type="GO" id="GO:0009847">
    <property type="term" value="P:spore germination"/>
    <property type="evidence" value="ECO:0007669"/>
    <property type="project" value="InterPro"/>
</dbReference>
<reference evidence="10 11" key="1">
    <citation type="submission" date="2016-09" db="EMBL/GenBank/DDBJ databases">
        <title>Bacillus aquimaris SAMM genome sequence reveals colonization and biosurfactant production capacities.</title>
        <authorList>
            <person name="Waghmode S.R."/>
            <person name="Suryavanshi M.V."/>
        </authorList>
    </citation>
    <scope>NUCLEOTIDE SEQUENCE [LARGE SCALE GENOMIC DNA]</scope>
    <source>
        <strain evidence="10 11">SAMM</strain>
    </source>
</reference>